<evidence type="ECO:0000256" key="2">
    <source>
        <dbReference type="ARBA" id="ARBA00023284"/>
    </source>
</evidence>
<dbReference type="AlphaFoldDB" id="A0A557PFA2"/>
<keyword evidence="2" id="KW-0676">Redox-active center</keyword>
<evidence type="ECO:0000259" key="3">
    <source>
        <dbReference type="Pfam" id="PF13462"/>
    </source>
</evidence>
<dbReference type="InterPro" id="IPR017937">
    <property type="entry name" value="Thioredoxin_CS"/>
</dbReference>
<dbReference type="InterPro" id="IPR036249">
    <property type="entry name" value="Thioredoxin-like_sf"/>
</dbReference>
<dbReference type="SUPFAM" id="SSF52833">
    <property type="entry name" value="Thioredoxin-like"/>
    <property type="match status" value="1"/>
</dbReference>
<reference evidence="4 5" key="1">
    <citation type="submission" date="2019-07" db="EMBL/GenBank/DDBJ databases">
        <title>The draft genome sequence of Vibrio algivorus M1486.</title>
        <authorList>
            <person name="Meng X."/>
        </authorList>
    </citation>
    <scope>NUCLEOTIDE SEQUENCE [LARGE SCALE GENOMIC DNA]</scope>
    <source>
        <strain evidence="4 5">M1486</strain>
    </source>
</reference>
<keyword evidence="1" id="KW-0732">Signal</keyword>
<dbReference type="InterPro" id="IPR023205">
    <property type="entry name" value="DsbA/DsbL"/>
</dbReference>
<dbReference type="PANTHER" id="PTHR35891">
    <property type="entry name" value="THIOL:DISULFIDE INTERCHANGE PROTEIN DSBA"/>
    <property type="match status" value="1"/>
</dbReference>
<dbReference type="RefSeq" id="WP_144229960.1">
    <property type="nucleotide sequence ID" value="NZ_CANNCB010000001.1"/>
</dbReference>
<dbReference type="PANTHER" id="PTHR35891:SF2">
    <property type="entry name" value="THIOL:DISULFIDE INTERCHANGE PROTEIN DSBA"/>
    <property type="match status" value="1"/>
</dbReference>
<dbReference type="Proteomes" id="UP000319828">
    <property type="component" value="Unassembled WGS sequence"/>
</dbReference>
<sequence length="208" mass="23175">MLNILKNIILLTVTAFFIAGCSDSDTPKQGEQYQQLTTTLTQPDVSPVTEVFSLTCGHCRNMEASLPELEKLTGQDIGKVHVTFNDQAQVAALIYYAAVMQLNHKPDEAMMKDLFSAIQLGEGSTISQQKQAIEQVFTSRHMISPYSFDDLQQKALFRYLDQAMEISKQGGFNSVPTFIVNGKYEVLVGGHQDINEIAHTINFLLKQP</sequence>
<dbReference type="CDD" id="cd03019">
    <property type="entry name" value="DsbA_DsbA"/>
    <property type="match status" value="1"/>
</dbReference>
<feature type="domain" description="Thioredoxin-like fold" evidence="3">
    <location>
        <begin position="48"/>
        <end position="184"/>
    </location>
</feature>
<dbReference type="InterPro" id="IPR050824">
    <property type="entry name" value="Thiol_disulfide_DsbA"/>
</dbReference>
<dbReference type="EMBL" id="VMKJ01000002">
    <property type="protein sequence ID" value="TVO39347.1"/>
    <property type="molecule type" value="Genomic_DNA"/>
</dbReference>
<protein>
    <submittedName>
        <fullName evidence="4">Thiol:disulfide interchange protein DsbA/DsbL</fullName>
    </submittedName>
</protein>
<dbReference type="PROSITE" id="PS51257">
    <property type="entry name" value="PROKAR_LIPOPROTEIN"/>
    <property type="match status" value="1"/>
</dbReference>
<dbReference type="OrthoDB" id="6397986at2"/>
<evidence type="ECO:0000313" key="5">
    <source>
        <dbReference type="Proteomes" id="UP000319828"/>
    </source>
</evidence>
<dbReference type="PROSITE" id="PS00194">
    <property type="entry name" value="THIOREDOXIN_1"/>
    <property type="match status" value="1"/>
</dbReference>
<proteinExistence type="predicted"/>
<dbReference type="Pfam" id="PF13462">
    <property type="entry name" value="Thioredoxin_4"/>
    <property type="match status" value="1"/>
</dbReference>
<accession>A0A557PFA2</accession>
<gene>
    <name evidence="4" type="ORF">FOF44_01810</name>
</gene>
<dbReference type="Gene3D" id="3.40.30.10">
    <property type="entry name" value="Glutaredoxin"/>
    <property type="match status" value="1"/>
</dbReference>
<evidence type="ECO:0000313" key="4">
    <source>
        <dbReference type="EMBL" id="TVO39347.1"/>
    </source>
</evidence>
<dbReference type="InterPro" id="IPR012336">
    <property type="entry name" value="Thioredoxin-like_fold"/>
</dbReference>
<organism evidence="4 5">
    <name type="scientific">Vibrio algivorus</name>
    <dbReference type="NCBI Taxonomy" id="1667024"/>
    <lineage>
        <taxon>Bacteria</taxon>
        <taxon>Pseudomonadati</taxon>
        <taxon>Pseudomonadota</taxon>
        <taxon>Gammaproteobacteria</taxon>
        <taxon>Vibrionales</taxon>
        <taxon>Vibrionaceae</taxon>
        <taxon>Vibrio</taxon>
    </lineage>
</organism>
<name>A0A557PFA2_9VIBR</name>
<comment type="caution">
    <text evidence="4">The sequence shown here is derived from an EMBL/GenBank/DDBJ whole genome shotgun (WGS) entry which is preliminary data.</text>
</comment>
<evidence type="ECO:0000256" key="1">
    <source>
        <dbReference type="ARBA" id="ARBA00022729"/>
    </source>
</evidence>